<dbReference type="AlphaFoldDB" id="A0A1G1KWA1"/>
<feature type="transmembrane region" description="Helical" evidence="1">
    <location>
        <begin position="186"/>
        <end position="203"/>
    </location>
</feature>
<gene>
    <name evidence="2" type="ORF">A3G33_01825</name>
</gene>
<accession>A0A1G1KWA1</accession>
<comment type="caution">
    <text evidence="2">The sequence shown here is derived from an EMBL/GenBank/DDBJ whole genome shotgun (WGS) entry which is preliminary data.</text>
</comment>
<organism evidence="2 3">
    <name type="scientific">Candidatus Danuiimicrobium aquiferis</name>
    <dbReference type="NCBI Taxonomy" id="1801832"/>
    <lineage>
        <taxon>Bacteria</taxon>
        <taxon>Pseudomonadati</taxon>
        <taxon>Candidatus Omnitrophota</taxon>
        <taxon>Candidatus Danuiimicrobium</taxon>
    </lineage>
</organism>
<feature type="transmembrane region" description="Helical" evidence="1">
    <location>
        <begin position="58"/>
        <end position="76"/>
    </location>
</feature>
<evidence type="ECO:0000256" key="1">
    <source>
        <dbReference type="SAM" id="Phobius"/>
    </source>
</evidence>
<feature type="transmembrane region" description="Helical" evidence="1">
    <location>
        <begin position="210"/>
        <end position="227"/>
    </location>
</feature>
<reference evidence="2 3" key="1">
    <citation type="journal article" date="2016" name="Nat. Commun.">
        <title>Thousands of microbial genomes shed light on interconnected biogeochemical processes in an aquifer system.</title>
        <authorList>
            <person name="Anantharaman K."/>
            <person name="Brown C.T."/>
            <person name="Hug L.A."/>
            <person name="Sharon I."/>
            <person name="Castelle C.J."/>
            <person name="Probst A.J."/>
            <person name="Thomas B.C."/>
            <person name="Singh A."/>
            <person name="Wilkins M.J."/>
            <person name="Karaoz U."/>
            <person name="Brodie E.L."/>
            <person name="Williams K.H."/>
            <person name="Hubbard S.S."/>
            <person name="Banfield J.F."/>
        </authorList>
    </citation>
    <scope>NUCLEOTIDE SEQUENCE [LARGE SCALE GENOMIC DNA]</scope>
</reference>
<sequence length="397" mass="45036">MILALGLFSFFLGSAFLFGVSRLISLVPGQIQTFSIFIIPSFQIISSIGFFFRRTWGLQLTVFLLCFYLFLGIFILRQNISAVDFLPLATLIEYIPSSLLRVNLHFMTWICLMFIPLFMLSVLSLKQFQACFESKRVTCATPFPLVLAAGFIFSYGCLANSSLTEFITGGSRTILGIAISPLQAKGLRFLELNLPIFIAMGLVEQKRLKGWILAWIFFGYYCLPFFGMNRWEALKQFNFVFWLILWIASLGIISFYACLYWGKKVVSKNLSQEAASPKKNISILRIALVSSAVLFIIFWVLKNVFLLPPKNIPEVLAPSEISQSAEIPKPDRAVNFRLEGIFVDQHLKYAVISGKIVKIGDSMGGFLIEEIEKSRVLLSTPEERFWLSASDQTFEER</sequence>
<evidence type="ECO:0000313" key="2">
    <source>
        <dbReference type="EMBL" id="OGW96849.1"/>
    </source>
</evidence>
<keyword evidence="1" id="KW-1133">Transmembrane helix</keyword>
<feature type="transmembrane region" description="Helical" evidence="1">
    <location>
        <begin position="137"/>
        <end position="156"/>
    </location>
</feature>
<feature type="transmembrane region" description="Helical" evidence="1">
    <location>
        <begin position="33"/>
        <end position="51"/>
    </location>
</feature>
<evidence type="ECO:0000313" key="3">
    <source>
        <dbReference type="Proteomes" id="UP000178187"/>
    </source>
</evidence>
<feature type="transmembrane region" description="Helical" evidence="1">
    <location>
        <begin position="239"/>
        <end position="262"/>
    </location>
</feature>
<proteinExistence type="predicted"/>
<protein>
    <submittedName>
        <fullName evidence="2">Uncharacterized protein</fullName>
    </submittedName>
</protein>
<dbReference type="EMBL" id="MHFR01000048">
    <property type="protein sequence ID" value="OGW96849.1"/>
    <property type="molecule type" value="Genomic_DNA"/>
</dbReference>
<feature type="transmembrane region" description="Helical" evidence="1">
    <location>
        <begin position="106"/>
        <end position="125"/>
    </location>
</feature>
<name>A0A1G1KWA1_9BACT</name>
<keyword evidence="1" id="KW-0472">Membrane</keyword>
<dbReference type="Proteomes" id="UP000178187">
    <property type="component" value="Unassembled WGS sequence"/>
</dbReference>
<feature type="transmembrane region" description="Helical" evidence="1">
    <location>
        <begin position="283"/>
        <end position="301"/>
    </location>
</feature>
<keyword evidence="1" id="KW-0812">Transmembrane</keyword>